<dbReference type="AlphaFoldDB" id="G6F3F2"/>
<feature type="domain" description="KilA-N" evidence="1">
    <location>
        <begin position="1"/>
        <end position="104"/>
    </location>
</feature>
<dbReference type="InterPro" id="IPR018004">
    <property type="entry name" value="KilA/APSES_HTH"/>
</dbReference>
<evidence type="ECO:0000313" key="2">
    <source>
        <dbReference type="EMBL" id="EHD12902.1"/>
    </source>
</evidence>
<dbReference type="InterPro" id="IPR005039">
    <property type="entry name" value="Ant_C"/>
</dbReference>
<dbReference type="EMBL" id="AGFR01000018">
    <property type="protein sequence ID" value="EHD12902.1"/>
    <property type="molecule type" value="Genomic_DNA"/>
</dbReference>
<comment type="caution">
    <text evidence="2">The sequence shown here is derived from an EMBL/GenBank/DDBJ whole genome shotgun (WGS) entry which is preliminary data.</text>
</comment>
<dbReference type="Proteomes" id="UP000005939">
    <property type="component" value="Unassembled WGS sequence"/>
</dbReference>
<dbReference type="InterPro" id="IPR017880">
    <property type="entry name" value="KilA_N"/>
</dbReference>
<name>G6F3F2_9PROT</name>
<dbReference type="Pfam" id="PF03374">
    <property type="entry name" value="ANT"/>
    <property type="match status" value="1"/>
</dbReference>
<reference evidence="2 3" key="1">
    <citation type="submission" date="2011-10" db="EMBL/GenBank/DDBJ databases">
        <title>Genome Sequence of Commensalibacter intestini A911, isolated from Drosophila gut.</title>
        <authorList>
            <person name="Lee W.-J."/>
            <person name="Kim E.-K."/>
        </authorList>
    </citation>
    <scope>NUCLEOTIDE SEQUENCE [LARGE SCALE GENOMIC DNA]</scope>
    <source>
        <strain evidence="2 3">A911</strain>
    </source>
</reference>
<dbReference type="PROSITE" id="PS51301">
    <property type="entry name" value="KILA_N"/>
    <property type="match status" value="1"/>
</dbReference>
<accession>G6F3F2</accession>
<protein>
    <recommendedName>
        <fullName evidence="1">KilA-N domain-containing protein</fullName>
    </recommendedName>
</protein>
<dbReference type="RefSeq" id="WP_008855137.1">
    <property type="nucleotide sequence ID" value="NZ_AGFR01000018.1"/>
</dbReference>
<dbReference type="eggNOG" id="COG3645">
    <property type="taxonomic scope" value="Bacteria"/>
</dbReference>
<dbReference type="SMART" id="SM01252">
    <property type="entry name" value="KilA-N"/>
    <property type="match status" value="1"/>
</dbReference>
<evidence type="ECO:0000259" key="1">
    <source>
        <dbReference type="PROSITE" id="PS51301"/>
    </source>
</evidence>
<dbReference type="Pfam" id="PF04383">
    <property type="entry name" value="KilA-N"/>
    <property type="match status" value="1"/>
</dbReference>
<evidence type="ECO:0000313" key="3">
    <source>
        <dbReference type="Proteomes" id="UP000005939"/>
    </source>
</evidence>
<sequence>MKQQLIIAQTFIRQDSEGRYCLNDCHKASGMDRSKQPSNWLRLDATKGLIAEIRQSSDVRTAPLSAVNGGINPGTYVVKELVYAYAMWISPVFQLQVIRAYDALVSQPQFQIPQTLPDALRLAADQAEEISILQPKADGYDLLTDANGSLCLTDAAKNLKIKRIDLINYLNRYGWIYKRRAEDNWKGYQDKIDQGLLWHKVDELPRTNGEIKIVTQVRITPKGLAKLATIFAGEAA</sequence>
<organism evidence="2 3">
    <name type="scientific">Commensalibacter intestini A911</name>
    <dbReference type="NCBI Taxonomy" id="1088868"/>
    <lineage>
        <taxon>Bacteria</taxon>
        <taxon>Pseudomonadati</taxon>
        <taxon>Pseudomonadota</taxon>
        <taxon>Alphaproteobacteria</taxon>
        <taxon>Acetobacterales</taxon>
        <taxon>Acetobacteraceae</taxon>
    </lineage>
</organism>
<dbReference type="STRING" id="1088868.CIN_21480"/>
<gene>
    <name evidence="2" type="ORF">CIN_21480</name>
</gene>
<dbReference type="GO" id="GO:0003677">
    <property type="term" value="F:DNA binding"/>
    <property type="evidence" value="ECO:0007669"/>
    <property type="project" value="InterPro"/>
</dbReference>
<dbReference type="PATRIC" id="fig|1088868.3.peg.2153"/>
<proteinExistence type="predicted"/>